<feature type="chain" id="PRO_5037044393" description="serine-type D-Ala-D-Ala carboxypeptidase" evidence="16">
    <location>
        <begin position="28"/>
        <end position="436"/>
    </location>
</feature>
<evidence type="ECO:0000256" key="8">
    <source>
        <dbReference type="ARBA" id="ARBA00022801"/>
    </source>
</evidence>
<proteinExistence type="inferred from homology"/>
<dbReference type="SMART" id="SM00936">
    <property type="entry name" value="PBP5_C"/>
    <property type="match status" value="1"/>
</dbReference>
<dbReference type="InterPro" id="IPR012907">
    <property type="entry name" value="Peptidase_S11_C"/>
</dbReference>
<dbReference type="EMBL" id="JACXIZ010000016">
    <property type="protein sequence ID" value="MBD2845462.1"/>
    <property type="molecule type" value="Genomic_DNA"/>
</dbReference>
<comment type="caution">
    <text evidence="18">The sequence shown here is derived from an EMBL/GenBank/DDBJ whole genome shotgun (WGS) entry which is preliminary data.</text>
</comment>
<evidence type="ECO:0000256" key="3">
    <source>
        <dbReference type="ARBA" id="ARBA00007164"/>
    </source>
</evidence>
<dbReference type="Gene3D" id="3.40.710.10">
    <property type="entry name" value="DD-peptidase/beta-lactamase superfamily"/>
    <property type="match status" value="1"/>
</dbReference>
<evidence type="ECO:0000256" key="2">
    <source>
        <dbReference type="ARBA" id="ARBA00004752"/>
    </source>
</evidence>
<evidence type="ECO:0000256" key="11">
    <source>
        <dbReference type="ARBA" id="ARBA00023316"/>
    </source>
</evidence>
<dbReference type="GO" id="GO:0071555">
    <property type="term" value="P:cell wall organization"/>
    <property type="evidence" value="ECO:0007669"/>
    <property type="project" value="UniProtKB-KW"/>
</dbReference>
<dbReference type="InterPro" id="IPR012338">
    <property type="entry name" value="Beta-lactam/transpept-like"/>
</dbReference>
<dbReference type="PANTHER" id="PTHR21581:SF11">
    <property type="entry name" value="D-ALANYL-D-ALANINE CARBOXYPEPTIDASE DACA"/>
    <property type="match status" value="1"/>
</dbReference>
<gene>
    <name evidence="18" type="ORF">IDH44_09695</name>
</gene>
<comment type="pathway">
    <text evidence="2">Cell wall biogenesis; peptidoglycan biosynthesis.</text>
</comment>
<feature type="binding site" evidence="14">
    <location>
        <position position="260"/>
    </location>
    <ligand>
        <name>substrate</name>
    </ligand>
</feature>
<dbReference type="EC" id="3.4.16.4" evidence="4"/>
<feature type="signal peptide" evidence="16">
    <location>
        <begin position="1"/>
        <end position="27"/>
    </location>
</feature>
<keyword evidence="10" id="KW-0573">Peptidoglycan synthesis</keyword>
<evidence type="ECO:0000313" key="18">
    <source>
        <dbReference type="EMBL" id="MBD2845462.1"/>
    </source>
</evidence>
<keyword evidence="6" id="KW-0645">Protease</keyword>
<feature type="domain" description="Peptidase S11 D-Ala-D-Ala carboxypeptidase A C-terminal" evidence="17">
    <location>
        <begin position="310"/>
        <end position="410"/>
    </location>
</feature>
<keyword evidence="5 18" id="KW-0121">Carboxypeptidase</keyword>
<comment type="similarity">
    <text evidence="3 15">Belongs to the peptidase S11 family.</text>
</comment>
<accession>A0A927GS90</accession>
<evidence type="ECO:0000256" key="5">
    <source>
        <dbReference type="ARBA" id="ARBA00022645"/>
    </source>
</evidence>
<evidence type="ECO:0000259" key="17">
    <source>
        <dbReference type="SMART" id="SM00936"/>
    </source>
</evidence>
<evidence type="ECO:0000256" key="13">
    <source>
        <dbReference type="PIRSR" id="PIRSR618044-1"/>
    </source>
</evidence>
<dbReference type="GO" id="GO:0006508">
    <property type="term" value="P:proteolysis"/>
    <property type="evidence" value="ECO:0007669"/>
    <property type="project" value="UniProtKB-KW"/>
</dbReference>
<evidence type="ECO:0000256" key="15">
    <source>
        <dbReference type="RuleBase" id="RU004016"/>
    </source>
</evidence>
<dbReference type="GO" id="GO:0008360">
    <property type="term" value="P:regulation of cell shape"/>
    <property type="evidence" value="ECO:0007669"/>
    <property type="project" value="UniProtKB-KW"/>
</dbReference>
<dbReference type="SUPFAM" id="SSF56601">
    <property type="entry name" value="beta-lactamase/transpeptidase-like"/>
    <property type="match status" value="1"/>
</dbReference>
<organism evidence="18 19">
    <name type="scientific">Paenibacillus sabuli</name>
    <dbReference type="NCBI Taxonomy" id="2772509"/>
    <lineage>
        <taxon>Bacteria</taxon>
        <taxon>Bacillati</taxon>
        <taxon>Bacillota</taxon>
        <taxon>Bacilli</taxon>
        <taxon>Bacillales</taxon>
        <taxon>Paenibacillaceae</taxon>
        <taxon>Paenibacillus</taxon>
    </lineage>
</organism>
<dbReference type="PANTHER" id="PTHR21581">
    <property type="entry name" value="D-ALANYL-D-ALANINE CARBOXYPEPTIDASE"/>
    <property type="match status" value="1"/>
</dbReference>
<dbReference type="Gene3D" id="2.60.410.10">
    <property type="entry name" value="D-Ala-D-Ala carboxypeptidase, C-terminal domain"/>
    <property type="match status" value="1"/>
</dbReference>
<name>A0A927GS90_9BACL</name>
<evidence type="ECO:0000256" key="12">
    <source>
        <dbReference type="ARBA" id="ARBA00034000"/>
    </source>
</evidence>
<keyword evidence="8" id="KW-0378">Hydrolase</keyword>
<evidence type="ECO:0000256" key="16">
    <source>
        <dbReference type="SAM" id="SignalP"/>
    </source>
</evidence>
<evidence type="ECO:0000256" key="14">
    <source>
        <dbReference type="PIRSR" id="PIRSR618044-2"/>
    </source>
</evidence>
<evidence type="ECO:0000256" key="10">
    <source>
        <dbReference type="ARBA" id="ARBA00022984"/>
    </source>
</evidence>
<sequence length="436" mass="47642">MARISKPSIAALLIIGVLLLTAGTALAAEETPGGNNPLGLQVKSAFLMDAETGQVLYDMNSEEALPPASMSKMMTEYIVMEEIADGNLSWDEVITVQHNAATTTRQGSHVFLAQGDQHTVEELFIAMAVGSANDASIALAEHIEGSEEAFARRMNETAEELGLETAHFINATGLNREDMSPEYQPQSIGGETIMSAKDAAMLAYYILDTHDEFLTYSSIPSYKFRERDKDPMINYNWMLEGNKDVPAFEPYVYEGLDGMKTGHTSAAKYCFTGTAERDGMRLISVVMGAQSEPQRFLQTAKLLDYGFTNFETKTVVAAKSTLETLETVPVSKGVQTEVPIVTESGVSFLVEKEIEPQIELLESTVQSADELVAPIATGTVVGQATYQYTDSSGATLERTVNLVTSEEVKKGSWWRLMFRAIGDFFSGLFNGIVDLF</sequence>
<keyword evidence="19" id="KW-1185">Reference proteome</keyword>
<dbReference type="AlphaFoldDB" id="A0A927GS90"/>
<keyword evidence="9" id="KW-0133">Cell shape</keyword>
<dbReference type="SUPFAM" id="SSF69189">
    <property type="entry name" value="Penicillin-binding protein associated domain"/>
    <property type="match status" value="1"/>
</dbReference>
<dbReference type="PRINTS" id="PR00725">
    <property type="entry name" value="DADACBPTASE1"/>
</dbReference>
<dbReference type="Proteomes" id="UP000621560">
    <property type="component" value="Unassembled WGS sequence"/>
</dbReference>
<comment type="catalytic activity">
    <reaction evidence="12">
        <text>Preferential cleavage: (Ac)2-L-Lys-D-Ala-|-D-Ala. Also transpeptidation of peptidyl-alanyl moieties that are N-acyl substituents of D-alanine.</text>
        <dbReference type="EC" id="3.4.16.4"/>
    </reaction>
</comment>
<evidence type="ECO:0000256" key="1">
    <source>
        <dbReference type="ARBA" id="ARBA00003217"/>
    </source>
</evidence>
<dbReference type="GO" id="GO:0009252">
    <property type="term" value="P:peptidoglycan biosynthetic process"/>
    <property type="evidence" value="ECO:0007669"/>
    <property type="project" value="UniProtKB-KW"/>
</dbReference>
<dbReference type="Pfam" id="PF07943">
    <property type="entry name" value="PBP5_C"/>
    <property type="match status" value="1"/>
</dbReference>
<dbReference type="InterPro" id="IPR037167">
    <property type="entry name" value="Peptidase_S11_C_sf"/>
</dbReference>
<evidence type="ECO:0000256" key="4">
    <source>
        <dbReference type="ARBA" id="ARBA00012448"/>
    </source>
</evidence>
<evidence type="ECO:0000256" key="9">
    <source>
        <dbReference type="ARBA" id="ARBA00022960"/>
    </source>
</evidence>
<keyword evidence="7 16" id="KW-0732">Signal</keyword>
<protein>
    <recommendedName>
        <fullName evidence="4">serine-type D-Ala-D-Ala carboxypeptidase</fullName>
        <ecNumber evidence="4">3.4.16.4</ecNumber>
    </recommendedName>
</protein>
<evidence type="ECO:0000256" key="6">
    <source>
        <dbReference type="ARBA" id="ARBA00022670"/>
    </source>
</evidence>
<feature type="active site" description="Proton acceptor" evidence="13">
    <location>
        <position position="72"/>
    </location>
</feature>
<reference evidence="18" key="1">
    <citation type="submission" date="2020-09" db="EMBL/GenBank/DDBJ databases">
        <title>A novel bacterium of genus Paenibacillus, isolated from South China Sea.</title>
        <authorList>
            <person name="Huang H."/>
            <person name="Mo K."/>
            <person name="Hu Y."/>
        </authorList>
    </citation>
    <scope>NUCLEOTIDE SEQUENCE</scope>
    <source>
        <strain evidence="18">IB182496</strain>
    </source>
</reference>
<dbReference type="InterPro" id="IPR015956">
    <property type="entry name" value="Peniciliin-bd_prot_C_sf"/>
</dbReference>
<feature type="active site" description="Acyl-ester intermediate" evidence="13">
    <location>
        <position position="69"/>
    </location>
</feature>
<dbReference type="InterPro" id="IPR018044">
    <property type="entry name" value="Peptidase_S11"/>
</dbReference>
<evidence type="ECO:0000256" key="7">
    <source>
        <dbReference type="ARBA" id="ARBA00022729"/>
    </source>
</evidence>
<feature type="active site" evidence="13">
    <location>
        <position position="131"/>
    </location>
</feature>
<comment type="function">
    <text evidence="1">Removes C-terminal D-alanyl residues from sugar-peptide cell wall precursors.</text>
</comment>
<keyword evidence="11" id="KW-0961">Cell wall biogenesis/degradation</keyword>
<dbReference type="Pfam" id="PF00768">
    <property type="entry name" value="Peptidase_S11"/>
    <property type="match status" value="1"/>
</dbReference>
<dbReference type="InterPro" id="IPR001967">
    <property type="entry name" value="Peptidase_S11_N"/>
</dbReference>
<dbReference type="GO" id="GO:0009002">
    <property type="term" value="F:serine-type D-Ala-D-Ala carboxypeptidase activity"/>
    <property type="evidence" value="ECO:0007669"/>
    <property type="project" value="UniProtKB-EC"/>
</dbReference>
<evidence type="ECO:0000313" key="19">
    <source>
        <dbReference type="Proteomes" id="UP000621560"/>
    </source>
</evidence>